<evidence type="ECO:0000256" key="1">
    <source>
        <dbReference type="SAM" id="MobiDB-lite"/>
    </source>
</evidence>
<keyword evidence="3" id="KW-1185">Reference proteome</keyword>
<feature type="compositionally biased region" description="Low complexity" evidence="1">
    <location>
        <begin position="142"/>
        <end position="178"/>
    </location>
</feature>
<evidence type="ECO:0000313" key="3">
    <source>
        <dbReference type="Proteomes" id="UP000807469"/>
    </source>
</evidence>
<dbReference type="OrthoDB" id="5338195at2759"/>
<proteinExistence type="predicted"/>
<feature type="region of interest" description="Disordered" evidence="1">
    <location>
        <begin position="433"/>
        <end position="461"/>
    </location>
</feature>
<feature type="region of interest" description="Disordered" evidence="1">
    <location>
        <begin position="1"/>
        <end position="34"/>
    </location>
</feature>
<dbReference type="EMBL" id="MU155175">
    <property type="protein sequence ID" value="KAF9481667.1"/>
    <property type="molecule type" value="Genomic_DNA"/>
</dbReference>
<protein>
    <submittedName>
        <fullName evidence="2">Uncharacterized protein</fullName>
    </submittedName>
</protein>
<feature type="region of interest" description="Disordered" evidence="1">
    <location>
        <begin position="142"/>
        <end position="182"/>
    </location>
</feature>
<organism evidence="2 3">
    <name type="scientific">Pholiota conissans</name>
    <dbReference type="NCBI Taxonomy" id="109636"/>
    <lineage>
        <taxon>Eukaryota</taxon>
        <taxon>Fungi</taxon>
        <taxon>Dikarya</taxon>
        <taxon>Basidiomycota</taxon>
        <taxon>Agaricomycotina</taxon>
        <taxon>Agaricomycetes</taxon>
        <taxon>Agaricomycetidae</taxon>
        <taxon>Agaricales</taxon>
        <taxon>Agaricineae</taxon>
        <taxon>Strophariaceae</taxon>
        <taxon>Pholiota</taxon>
    </lineage>
</organism>
<evidence type="ECO:0000313" key="2">
    <source>
        <dbReference type="EMBL" id="KAF9481667.1"/>
    </source>
</evidence>
<sequence>MQNANEVKNEPELPVGETPFWEEESSEEEDGKQLKSVAESFVLPRSLKQSRDRWLYHTFPKFSSKTRGNKAPEITQPAHTIQARGRCTMTVGPLDFPDTILYEVNYLASQVPPSSGAQSPSSNPYWQSTVGYQPTYSYTPSTLSTPVPTVPTPTVATTAAPSPASTPAIATSSANTPSVPVPELERVPTPLISSLTPGPVSTITPSLISQVNAAAAANPILANLLQLAAAGDATQDQLKTLGLLIQSLAAMDSAATTAQAAAVAPQQQPYQPTTPHANYYPTNAHLPVKPFDLVIEFRETPGDRWLFPRGTVYAERKLDASTSNKNADIRLITCLSNDGKMAVQLTDQIVEDSVGGNSGLYTTSLVLKEAPLSIWDTIFRWIGGPEKNDVNKKHLDNLVQPKRFYPALRLSAGPTLTQLQNASAPTYTMKLLRHGPTQQRAPRARKPYEPRKNAASKSAVSTEVIAAKKSRASQPKPPATIIQCTSCKQTDVPLIMGGRFCRPCVETGKHNIIIASQTPASQTPALLTADAPKTAPSS</sequence>
<feature type="compositionally biased region" description="Acidic residues" evidence="1">
    <location>
        <begin position="20"/>
        <end position="30"/>
    </location>
</feature>
<accession>A0A9P5Z618</accession>
<dbReference type="AlphaFoldDB" id="A0A9P5Z618"/>
<reference evidence="2" key="1">
    <citation type="submission" date="2020-11" db="EMBL/GenBank/DDBJ databases">
        <authorList>
            <consortium name="DOE Joint Genome Institute"/>
            <person name="Ahrendt S."/>
            <person name="Riley R."/>
            <person name="Andreopoulos W."/>
            <person name="Labutti K."/>
            <person name="Pangilinan J."/>
            <person name="Ruiz-Duenas F.J."/>
            <person name="Barrasa J.M."/>
            <person name="Sanchez-Garcia M."/>
            <person name="Camarero S."/>
            <person name="Miyauchi S."/>
            <person name="Serrano A."/>
            <person name="Linde D."/>
            <person name="Babiker R."/>
            <person name="Drula E."/>
            <person name="Ayuso-Fernandez I."/>
            <person name="Pacheco R."/>
            <person name="Padilla G."/>
            <person name="Ferreira P."/>
            <person name="Barriuso J."/>
            <person name="Kellner H."/>
            <person name="Castanera R."/>
            <person name="Alfaro M."/>
            <person name="Ramirez L."/>
            <person name="Pisabarro A.G."/>
            <person name="Kuo A."/>
            <person name="Tritt A."/>
            <person name="Lipzen A."/>
            <person name="He G."/>
            <person name="Yan M."/>
            <person name="Ng V."/>
            <person name="Cullen D."/>
            <person name="Martin F."/>
            <person name="Rosso M.-N."/>
            <person name="Henrissat B."/>
            <person name="Hibbett D."/>
            <person name="Martinez A.T."/>
            <person name="Grigoriev I.V."/>
        </authorList>
    </citation>
    <scope>NUCLEOTIDE SEQUENCE</scope>
    <source>
        <strain evidence="2">CIRM-BRFM 674</strain>
    </source>
</reference>
<dbReference type="Proteomes" id="UP000807469">
    <property type="component" value="Unassembled WGS sequence"/>
</dbReference>
<comment type="caution">
    <text evidence="2">The sequence shown here is derived from an EMBL/GenBank/DDBJ whole genome shotgun (WGS) entry which is preliminary data.</text>
</comment>
<name>A0A9P5Z618_9AGAR</name>
<gene>
    <name evidence="2" type="ORF">BDN70DRAFT_875969</name>
</gene>